<sequence length="131" mass="13377">MNHADRLALLAFLRARLRDGGDEGAAAALRGVIDLAETAFTDDEEWSLVPDPVAQTVPSALHLRLLSATGAATACAAAVVGFASTVPRSGEPASAAGFAAAFLLLAGALWITVAGSQANFAVVGLPLWAHW</sequence>
<proteinExistence type="predicted"/>
<evidence type="ECO:0000313" key="3">
    <source>
        <dbReference type="Proteomes" id="UP000548476"/>
    </source>
</evidence>
<dbReference type="Proteomes" id="UP000548476">
    <property type="component" value="Unassembled WGS sequence"/>
</dbReference>
<dbReference type="RefSeq" id="WP_184787985.1">
    <property type="nucleotide sequence ID" value="NZ_BONT01000007.1"/>
</dbReference>
<keyword evidence="3" id="KW-1185">Reference proteome</keyword>
<reference evidence="2 3" key="1">
    <citation type="submission" date="2020-08" db="EMBL/GenBank/DDBJ databases">
        <title>Genomic Encyclopedia of Type Strains, Phase IV (KMG-IV): sequencing the most valuable type-strain genomes for metagenomic binning, comparative biology and taxonomic classification.</title>
        <authorList>
            <person name="Goeker M."/>
        </authorList>
    </citation>
    <scope>NUCLEOTIDE SEQUENCE [LARGE SCALE GENOMIC DNA]</scope>
    <source>
        <strain evidence="2 3">YIM 65646</strain>
    </source>
</reference>
<gene>
    <name evidence="2" type="ORF">HNR73_002969</name>
</gene>
<feature type="transmembrane region" description="Helical" evidence="1">
    <location>
        <begin position="61"/>
        <end position="83"/>
    </location>
</feature>
<feature type="transmembrane region" description="Helical" evidence="1">
    <location>
        <begin position="95"/>
        <end position="113"/>
    </location>
</feature>
<comment type="caution">
    <text evidence="2">The sequence shown here is derived from an EMBL/GenBank/DDBJ whole genome shotgun (WGS) entry which is preliminary data.</text>
</comment>
<evidence type="ECO:0000313" key="2">
    <source>
        <dbReference type="EMBL" id="MBB6035112.1"/>
    </source>
</evidence>
<dbReference type="EMBL" id="JACHGT010000006">
    <property type="protein sequence ID" value="MBB6035112.1"/>
    <property type="molecule type" value="Genomic_DNA"/>
</dbReference>
<name>A0A841FNH8_9ACTN</name>
<protein>
    <submittedName>
        <fullName evidence="2">Uncharacterized protein</fullName>
    </submittedName>
</protein>
<evidence type="ECO:0000256" key="1">
    <source>
        <dbReference type="SAM" id="Phobius"/>
    </source>
</evidence>
<keyword evidence="1" id="KW-0812">Transmembrane</keyword>
<dbReference type="AlphaFoldDB" id="A0A841FNH8"/>
<keyword evidence="1" id="KW-1133">Transmembrane helix</keyword>
<organism evidence="2 3">
    <name type="scientific">Phytomonospora endophytica</name>
    <dbReference type="NCBI Taxonomy" id="714109"/>
    <lineage>
        <taxon>Bacteria</taxon>
        <taxon>Bacillati</taxon>
        <taxon>Actinomycetota</taxon>
        <taxon>Actinomycetes</taxon>
        <taxon>Micromonosporales</taxon>
        <taxon>Micromonosporaceae</taxon>
        <taxon>Phytomonospora</taxon>
    </lineage>
</organism>
<keyword evidence="1" id="KW-0472">Membrane</keyword>
<accession>A0A841FNH8</accession>